<gene>
    <name evidence="3" type="ORF">KC19_1G152600</name>
</gene>
<feature type="compositionally biased region" description="Basic and acidic residues" evidence="1">
    <location>
        <begin position="508"/>
        <end position="520"/>
    </location>
</feature>
<organism evidence="3 4">
    <name type="scientific">Ceratodon purpureus</name>
    <name type="common">Fire moss</name>
    <name type="synonym">Dicranum purpureum</name>
    <dbReference type="NCBI Taxonomy" id="3225"/>
    <lineage>
        <taxon>Eukaryota</taxon>
        <taxon>Viridiplantae</taxon>
        <taxon>Streptophyta</taxon>
        <taxon>Embryophyta</taxon>
        <taxon>Bryophyta</taxon>
        <taxon>Bryophytina</taxon>
        <taxon>Bryopsida</taxon>
        <taxon>Dicranidae</taxon>
        <taxon>Pseudoditrichales</taxon>
        <taxon>Ditrichaceae</taxon>
        <taxon>Ceratodon</taxon>
    </lineage>
</organism>
<dbReference type="PANTHER" id="PTHR33840:SF1">
    <property type="entry name" value="TLE1 PHOSPHOLIPASE DOMAIN-CONTAINING PROTEIN"/>
    <property type="match status" value="1"/>
</dbReference>
<evidence type="ECO:0000256" key="1">
    <source>
        <dbReference type="SAM" id="MobiDB-lite"/>
    </source>
</evidence>
<feature type="region of interest" description="Disordered" evidence="1">
    <location>
        <begin position="508"/>
        <end position="529"/>
    </location>
</feature>
<protein>
    <recommendedName>
        <fullName evidence="2">T6SS Phospholipase effector Tle1-like catalytic domain-containing protein</fullName>
    </recommendedName>
</protein>
<reference evidence="3" key="1">
    <citation type="submission" date="2020-06" db="EMBL/GenBank/DDBJ databases">
        <title>WGS assembly of Ceratodon purpureus strain R40.</title>
        <authorList>
            <person name="Carey S.B."/>
            <person name="Jenkins J."/>
            <person name="Shu S."/>
            <person name="Lovell J.T."/>
            <person name="Sreedasyam A."/>
            <person name="Maumus F."/>
            <person name="Tiley G.P."/>
            <person name="Fernandez-Pozo N."/>
            <person name="Barry K."/>
            <person name="Chen C."/>
            <person name="Wang M."/>
            <person name="Lipzen A."/>
            <person name="Daum C."/>
            <person name="Saski C.A."/>
            <person name="Payton A.C."/>
            <person name="Mcbreen J.C."/>
            <person name="Conrad R.E."/>
            <person name="Kollar L.M."/>
            <person name="Olsson S."/>
            <person name="Huttunen S."/>
            <person name="Landis J.B."/>
            <person name="Wickett N.J."/>
            <person name="Johnson M.G."/>
            <person name="Rensing S.A."/>
            <person name="Grimwood J."/>
            <person name="Schmutz J."/>
            <person name="Mcdaniel S.F."/>
        </authorList>
    </citation>
    <scope>NUCLEOTIDE SEQUENCE</scope>
    <source>
        <strain evidence="3">R40</strain>
    </source>
</reference>
<proteinExistence type="predicted"/>
<sequence>MADSEKGKEDLLGRNLVLMFDGTWNVRGNWTNVARMFEAVDRVKEVPTEYTRWKADNFHPDGEPKPRDGERVQLVKYITGVGTHETWRKVSSLAGAMWGYGLSQIMLEGYLWLSENYRTHDRIFVFGFSRGAFTARALVSLLHMCRGVLKLDPKMSDAAKKKLLETAYDLYTKRNESKKDNDALKQFGLDKCRRVRVKMVGVWDTVGALGVPDSLSNITPTWYNAPIRWGLSAMMTQIQKRNYYRFFNQGLPCIVDEAYHALAIDEHRVDFLPSLWNKRKQLKPHDDDEALGIVLPKEQIVEQCWFVGSHCNVGGGVDNDLDPEDLWQLSYEWMQQKAENAGLRFKWHYNSNGNRWRWLREVENSFELMGNGFYKNTHTRVDRAIIREKLSMAGGKAESLHWSVKLRMENDPKYRPPALESHPKEFGYRFQHPLKAIDGADFVPALVEDDQGKKYHTEIPFEPMEEIEYCSCREEWTERKKVPEGPAKEKSVYVHPLVLQNLQGKMPEHKYGKSESDHFGRNGSQNHID</sequence>
<dbReference type="InterPro" id="IPR018712">
    <property type="entry name" value="Tle1-like_cat"/>
</dbReference>
<comment type="caution">
    <text evidence="3">The sequence shown here is derived from an EMBL/GenBank/DDBJ whole genome shotgun (WGS) entry which is preliminary data.</text>
</comment>
<dbReference type="AlphaFoldDB" id="A0A8T0J5G9"/>
<dbReference type="PANTHER" id="PTHR33840">
    <property type="match status" value="1"/>
</dbReference>
<dbReference type="Proteomes" id="UP000822688">
    <property type="component" value="Chromosome 1"/>
</dbReference>
<feature type="domain" description="T6SS Phospholipase effector Tle1-like catalytic" evidence="2">
    <location>
        <begin position="14"/>
        <end position="336"/>
    </location>
</feature>
<name>A0A8T0J5G9_CERPU</name>
<evidence type="ECO:0000313" key="3">
    <source>
        <dbReference type="EMBL" id="KAG0591134.1"/>
    </source>
</evidence>
<evidence type="ECO:0000313" key="4">
    <source>
        <dbReference type="Proteomes" id="UP000822688"/>
    </source>
</evidence>
<dbReference type="EMBL" id="CM026421">
    <property type="protein sequence ID" value="KAG0591134.1"/>
    <property type="molecule type" value="Genomic_DNA"/>
</dbReference>
<accession>A0A8T0J5G9</accession>
<evidence type="ECO:0000259" key="2">
    <source>
        <dbReference type="Pfam" id="PF09994"/>
    </source>
</evidence>
<keyword evidence="4" id="KW-1185">Reference proteome</keyword>
<dbReference type="Pfam" id="PF09994">
    <property type="entry name" value="T6SS_Tle1-like_cat"/>
    <property type="match status" value="1"/>
</dbReference>
<dbReference type="OrthoDB" id="1930899at2759"/>